<reference evidence="3" key="1">
    <citation type="submission" date="2016-09" db="EMBL/GenBank/DDBJ databases">
        <authorList>
            <person name="Gulvik C.A."/>
        </authorList>
    </citation>
    <scope>NUCLEOTIDE SEQUENCE [LARGE SCALE GENOMIC DNA]</scope>
    <source>
        <strain evidence="3">LMG 26306</strain>
    </source>
</reference>
<dbReference type="PANTHER" id="PTHR33802">
    <property type="entry name" value="SI:CH211-161H7.5-RELATED"/>
    <property type="match status" value="1"/>
</dbReference>
<feature type="transmembrane region" description="Helical" evidence="1">
    <location>
        <begin position="237"/>
        <end position="258"/>
    </location>
</feature>
<feature type="transmembrane region" description="Helical" evidence="1">
    <location>
        <begin position="12"/>
        <end position="32"/>
    </location>
</feature>
<protein>
    <submittedName>
        <fullName evidence="2">Lantibiotic ABC transporter permease</fullName>
    </submittedName>
</protein>
<keyword evidence="1" id="KW-0472">Membrane</keyword>
<name>A0A1E5H3C3_9ENTE</name>
<dbReference type="AlphaFoldDB" id="A0A1E5H3C3"/>
<dbReference type="Proteomes" id="UP000094764">
    <property type="component" value="Unassembled WGS sequence"/>
</dbReference>
<evidence type="ECO:0000313" key="3">
    <source>
        <dbReference type="Proteomes" id="UP000094764"/>
    </source>
</evidence>
<gene>
    <name evidence="2" type="ORF">BCR23_00155</name>
</gene>
<dbReference type="OrthoDB" id="5189031at2"/>
<accession>A0A1E5H3C3</accession>
<feature type="transmembrane region" description="Helical" evidence="1">
    <location>
        <begin position="52"/>
        <end position="74"/>
    </location>
</feature>
<keyword evidence="1" id="KW-1133">Transmembrane helix</keyword>
<organism evidence="2 3">
    <name type="scientific">Enterococcus quebecensis</name>
    <dbReference type="NCBI Taxonomy" id="903983"/>
    <lineage>
        <taxon>Bacteria</taxon>
        <taxon>Bacillati</taxon>
        <taxon>Bacillota</taxon>
        <taxon>Bacilli</taxon>
        <taxon>Lactobacillales</taxon>
        <taxon>Enterococcaceae</taxon>
        <taxon>Enterococcus</taxon>
    </lineage>
</organism>
<feature type="transmembrane region" description="Helical" evidence="1">
    <location>
        <begin position="94"/>
        <end position="112"/>
    </location>
</feature>
<keyword evidence="3" id="KW-1185">Reference proteome</keyword>
<feature type="transmembrane region" description="Helical" evidence="1">
    <location>
        <begin position="152"/>
        <end position="172"/>
    </location>
</feature>
<feature type="transmembrane region" description="Helical" evidence="1">
    <location>
        <begin position="118"/>
        <end position="140"/>
    </location>
</feature>
<dbReference type="PANTHER" id="PTHR33802:SF1">
    <property type="entry name" value="XK-RELATED PROTEIN"/>
    <property type="match status" value="1"/>
</dbReference>
<keyword evidence="1" id="KW-0812">Transmembrane</keyword>
<evidence type="ECO:0000313" key="2">
    <source>
        <dbReference type="EMBL" id="OEG19140.1"/>
    </source>
</evidence>
<sequence length="268" mass="30375">MKLRKSSILKWLVTITYMTMLGTNAAAVLLPLNGMTTEEVSDTYSNLFAPAGLTFTIWSLIYLLLAVFVVYQWLAPTGKSILSDQKISGQLRILFILSSILNSAWLFAWQYLQIDLSVLIMLGLLITLIYINQVLAKASLNKKESIFVRLPFSVYFGWITIATIANITAFFVDKNIDFFQNNQILWTVIILAVGVFIVSWTIIHNQDVAYGLVALWAYFGILLKHQSVDGWNQKYPMIITTVIVCLVILVVVCVYELFLQIKNKKKAT</sequence>
<evidence type="ECO:0000256" key="1">
    <source>
        <dbReference type="SAM" id="Phobius"/>
    </source>
</evidence>
<dbReference type="EMBL" id="MIKB01000001">
    <property type="protein sequence ID" value="OEG19140.1"/>
    <property type="molecule type" value="Genomic_DNA"/>
</dbReference>
<comment type="caution">
    <text evidence="2">The sequence shown here is derived from an EMBL/GenBank/DDBJ whole genome shotgun (WGS) entry which is preliminary data.</text>
</comment>
<proteinExistence type="predicted"/>
<dbReference type="STRING" id="903983.BCR23_00155"/>
<feature type="transmembrane region" description="Helical" evidence="1">
    <location>
        <begin position="208"/>
        <end position="225"/>
    </location>
</feature>
<dbReference type="RefSeq" id="WP_069633483.1">
    <property type="nucleotide sequence ID" value="NZ_JXKZ01000001.1"/>
</dbReference>
<feature type="transmembrane region" description="Helical" evidence="1">
    <location>
        <begin position="184"/>
        <end position="203"/>
    </location>
</feature>